<feature type="compositionally biased region" description="Polar residues" evidence="2">
    <location>
        <begin position="1453"/>
        <end position="1474"/>
    </location>
</feature>
<dbReference type="GO" id="GO:0035371">
    <property type="term" value="C:microtubule plus-end"/>
    <property type="evidence" value="ECO:0007669"/>
    <property type="project" value="TreeGrafter"/>
</dbReference>
<feature type="compositionally biased region" description="Basic and acidic residues" evidence="2">
    <location>
        <begin position="1929"/>
        <end position="1948"/>
    </location>
</feature>
<feature type="region of interest" description="Disordered" evidence="2">
    <location>
        <begin position="760"/>
        <end position="816"/>
    </location>
</feature>
<name>A0A6P7YRG4_9AMPH</name>
<evidence type="ECO:0000313" key="5">
    <source>
        <dbReference type="RefSeq" id="XP_030065825.1"/>
    </source>
</evidence>
<feature type="compositionally biased region" description="Basic and acidic residues" evidence="2">
    <location>
        <begin position="1982"/>
        <end position="1993"/>
    </location>
</feature>
<feature type="region of interest" description="Disordered" evidence="2">
    <location>
        <begin position="1765"/>
        <end position="1828"/>
    </location>
</feature>
<feature type="compositionally biased region" description="Polar residues" evidence="2">
    <location>
        <begin position="1277"/>
        <end position="1303"/>
    </location>
</feature>
<dbReference type="OrthoDB" id="8930856at2759"/>
<proteinExistence type="predicted"/>
<feature type="region of interest" description="Disordered" evidence="2">
    <location>
        <begin position="1974"/>
        <end position="2006"/>
    </location>
</feature>
<dbReference type="FunCoup" id="A0A6P7YRG4">
    <property type="interactions" value="50"/>
</dbReference>
<feature type="region of interest" description="Disordered" evidence="2">
    <location>
        <begin position="1356"/>
        <end position="1380"/>
    </location>
</feature>
<keyword evidence="1" id="KW-0175">Coiled coil</keyword>
<dbReference type="GO" id="GO:0007019">
    <property type="term" value="P:microtubule depolymerization"/>
    <property type="evidence" value="ECO:0007669"/>
    <property type="project" value="TreeGrafter"/>
</dbReference>
<reference evidence="5" key="1">
    <citation type="submission" date="2025-08" db="UniProtKB">
        <authorList>
            <consortium name="RefSeq"/>
        </authorList>
    </citation>
    <scope>IDENTIFICATION</scope>
</reference>
<dbReference type="GeneID" id="115474479"/>
<protein>
    <submittedName>
        <fullName evidence="5">Nck-associated protein 5</fullName>
    </submittedName>
</protein>
<feature type="compositionally biased region" description="Basic and acidic residues" evidence="2">
    <location>
        <begin position="537"/>
        <end position="548"/>
    </location>
</feature>
<feature type="region of interest" description="Disordered" evidence="2">
    <location>
        <begin position="122"/>
        <end position="155"/>
    </location>
</feature>
<dbReference type="InterPro" id="IPR032769">
    <property type="entry name" value="NCKAP5_C"/>
</dbReference>
<feature type="coiled-coil region" evidence="1">
    <location>
        <begin position="165"/>
        <end position="224"/>
    </location>
</feature>
<feature type="region of interest" description="Disordered" evidence="2">
    <location>
        <begin position="1277"/>
        <end position="1335"/>
    </location>
</feature>
<feature type="compositionally biased region" description="Basic and acidic residues" evidence="2">
    <location>
        <begin position="1367"/>
        <end position="1379"/>
    </location>
</feature>
<dbReference type="InterPro" id="IPR026163">
    <property type="entry name" value="Nckap5l"/>
</dbReference>
<feature type="compositionally biased region" description="Basic and acidic residues" evidence="2">
    <location>
        <begin position="1517"/>
        <end position="1533"/>
    </location>
</feature>
<dbReference type="KEGG" id="muo:115474479"/>
<feature type="region of interest" description="Disordered" evidence="2">
    <location>
        <begin position="529"/>
        <end position="550"/>
    </location>
</feature>
<feature type="compositionally biased region" description="Polar residues" evidence="2">
    <location>
        <begin position="1110"/>
        <end position="1119"/>
    </location>
</feature>
<evidence type="ECO:0000313" key="4">
    <source>
        <dbReference type="Proteomes" id="UP000515156"/>
    </source>
</evidence>
<feature type="compositionally biased region" description="Polar residues" evidence="2">
    <location>
        <begin position="1053"/>
        <end position="1093"/>
    </location>
</feature>
<gene>
    <name evidence="5" type="primary">NCKAP5</name>
</gene>
<evidence type="ECO:0000259" key="3">
    <source>
        <dbReference type="Pfam" id="PF15246"/>
    </source>
</evidence>
<dbReference type="RefSeq" id="XP_030065825.1">
    <property type="nucleotide sequence ID" value="XM_030209965.1"/>
</dbReference>
<dbReference type="GO" id="GO:0001578">
    <property type="term" value="P:microtubule bundle formation"/>
    <property type="evidence" value="ECO:0007669"/>
    <property type="project" value="TreeGrafter"/>
</dbReference>
<feature type="compositionally biased region" description="Polar residues" evidence="2">
    <location>
        <begin position="1599"/>
        <end position="1609"/>
    </location>
</feature>
<dbReference type="PANTHER" id="PTHR21740:SF0">
    <property type="entry name" value="NCK-ASSOCIATED PROTEIN 5"/>
    <property type="match status" value="1"/>
</dbReference>
<evidence type="ECO:0000256" key="1">
    <source>
        <dbReference type="SAM" id="Coils"/>
    </source>
</evidence>
<feature type="compositionally biased region" description="Acidic residues" evidence="2">
    <location>
        <begin position="1534"/>
        <end position="1547"/>
    </location>
</feature>
<feature type="domain" description="Nck-associated protein 5 C-terminal" evidence="3">
    <location>
        <begin position="1438"/>
        <end position="1744"/>
    </location>
</feature>
<dbReference type="PANTHER" id="PTHR21740">
    <property type="entry name" value="NCK-ASSOCIATED PROTEIN 5"/>
    <property type="match status" value="1"/>
</dbReference>
<evidence type="ECO:0000256" key="2">
    <source>
        <dbReference type="SAM" id="MobiDB-lite"/>
    </source>
</evidence>
<feature type="compositionally biased region" description="Low complexity" evidence="2">
    <location>
        <begin position="1095"/>
        <end position="1109"/>
    </location>
</feature>
<feature type="compositionally biased region" description="Polar residues" evidence="2">
    <location>
        <begin position="921"/>
        <end position="932"/>
    </location>
</feature>
<organism evidence="4 5">
    <name type="scientific">Microcaecilia unicolor</name>
    <dbReference type="NCBI Taxonomy" id="1415580"/>
    <lineage>
        <taxon>Eukaryota</taxon>
        <taxon>Metazoa</taxon>
        <taxon>Chordata</taxon>
        <taxon>Craniata</taxon>
        <taxon>Vertebrata</taxon>
        <taxon>Euteleostomi</taxon>
        <taxon>Amphibia</taxon>
        <taxon>Gymnophiona</taxon>
        <taxon>Siphonopidae</taxon>
        <taxon>Microcaecilia</taxon>
    </lineage>
</organism>
<sequence length="2029" mass="225164">MDSNKYLEYLQNQLEEERRNVRREKLAVARLQREVARSKSEETMREKLMHELEEERHLRLESEKRLQEVTLEFDRSKVQMRGLQEHFSRMEETVRNLLQTQGVLEPNGGDSANIMKAYQEKLSEEERKQKTKMEGHRLPVDEDSKSEISSTEGEKDKTKLLLERLKVLEAENSALALENENQREQYERCLDEVANQVVQALLTQKDLREECLKLKTRVVDLEQQNQILSVLFQHRMRPASDLLIQKLHSRLLDLSSGDLLPVVEKNRSLTHLLTADTQEFQQNVKYGLPALKCQAQLNMTGSSRLYPRSSCSSSELSLSSTCSEYSSGSSCTWNDGKTCSKKSSTNWDKRISIASSAHSNLSSPIDELPPTRIKENHILEGLKKLQERKGLLEPPTLKSKWGYKDCMDSNEGIYSPGIKYSSHNEHSHCKPKEMSGFCPEHRKTFIYDSDSHDDADDESSVLAVLHEVQSKDCRMYCKKLTHSISDSLFEWEPNGKHSLKKVSYFNSKEKPEKLTRFVDGFQSEVKMSATTKGPVLRTEKSPASRGCKDLNLQLSDTDDNDILDELHIGSSDEKRPSDLSLFTEDNNRKDAGRLIGIKKCKILFTNKEEKQVPTNSDTRSKTFNFIKQQKVIKKTSSEECVTVIFDAEDGEPIEFSSHQTGVVSLTRNGISLNQQQTRPSIECADLLPRGVNNIQKLADLKNDVVVEMDKDEHDELTSQDSIKYKNSIISTESSNSTRPVLQSSQKLIKSPCSISCKTSSISCSSAGKSQRHNLTKIPSKGTFLSPKSQTNSDITSITSSTSQPVLETSPSSPPVKLSRFLKTPGPLCSLDLKPNLNIPKYSVQLPTNSKIPARNEWLNNSGSQVPGFSLSPCSAIEPSDYGESPTKDTYYDGGSKSIHPTSPPTPPGRSASLLIRPNYEPSPSLSISPGSTFSSELTKNASKLSPLKSFANPAAFHNQPNNEKQVRKEYDVPAVDLTHSNADIIAQNKFIPHQSQSSLDICQGSSKVVPKKFSAKSCRLSLHCKNQDMAELESRRTKKISALGFLPLESSEKSAFSNKKGQSNNNGMLQQRRSPGNLPTSPQYHISSSNEPLISQVNSSQSPSTSCTSETANSFQNPQEKVLKTRLPVGLKVLVKSPQLLRKSSTIPGKQEKDSINAASKENVTFIKPKQDESMFQTTDITKDDNEIKNSVTIEAKVEPSSPHSIESSYITADRGDEMEGKLGKRCVSSSNKTYQKPALGMNGAKARGQSFSIHAGEKSTSSVSEGPGKVRTQIITNTADRGNSLTRQNLSTTIESPSTSSKVIEHSFSRQGSHGSMSSSGSQHGSPSKLPCGTPPKVDFFRSISKCEVKEWQKDACDTSVNNKQSTEKSKQQLHNEPRVIQSDMNLESSPKCLSPQRFQNVEKLRSPSKLEAKMSQRQDNIKSSEMAGDLNATLLHSTIEEKVMLGIQENVQKGQGQTKSPSPETKQRTGPSIANWFGFRKSKLPALNSKKTEISKPKMEKPETKSSSGFGNKQAKVDKKKDKKKNEHCEVENELSETMESDDTLDSVVKDKENARTSQVMPNQMQLEQKNGSANANFSEKDTFMKELLNRVDKKAAQQTESGSNNVSCRSVSKGSSQGSSLPSSNICTQGNRKKNSKLKADMEMQNETLVKAIAENVQDDGGDATRESACQSRTIESNCQMRTLDSGIGTFPLPDSGNRATGRHLSKQDPALETKIFTSPEPALLLSPSVKTKIFKEEVPSTEKSQNSEVSSICLSTADPVKSTKGLQPVQSCLPKSASSGIIKPKRQNEPEHSFTSSESLDHAAEVSESTKDLPNWGNKKATQTQDTALRACTYSASSDSDTETEYETSSFGTGEEKLLHMMKRNKPADREENGVRKSFTGNPVSIMDIYEHKHNLYVHYNEVGPEEAKRYTFLEQMCGSSNKEGSSRELTTKMKQVGETKEDSESSFAEISLESLNQFNRNSVILLEKGKNGLSMAEEEKGENGRTEESPSNCSNRPGVDNLESFSDSLYDSFSSCASQVSNDV</sequence>
<feature type="compositionally biased region" description="Basic and acidic residues" evidence="2">
    <location>
        <begin position="1581"/>
        <end position="1598"/>
    </location>
</feature>
<feature type="region of interest" description="Disordered" evidence="2">
    <location>
        <begin position="868"/>
        <end position="932"/>
    </location>
</feature>
<feature type="compositionally biased region" description="Basic and acidic residues" evidence="2">
    <location>
        <begin position="1803"/>
        <end position="1815"/>
    </location>
</feature>
<dbReference type="Proteomes" id="UP000515156">
    <property type="component" value="Chromosome 7"/>
</dbReference>
<dbReference type="CTD" id="344148"/>
<keyword evidence="4" id="KW-1185">Reference proteome</keyword>
<feature type="coiled-coil region" evidence="1">
    <location>
        <begin position="7"/>
        <end position="41"/>
    </location>
</feature>
<feature type="region of interest" description="Disordered" evidence="2">
    <location>
        <begin position="1453"/>
        <end position="1645"/>
    </location>
</feature>
<dbReference type="Pfam" id="PF15246">
    <property type="entry name" value="NCKAP5"/>
    <property type="match status" value="1"/>
</dbReference>
<feature type="compositionally biased region" description="Basic and acidic residues" evidence="2">
    <location>
        <begin position="1492"/>
        <end position="1506"/>
    </location>
</feature>
<feature type="compositionally biased region" description="Low complexity" evidence="2">
    <location>
        <begin position="788"/>
        <end position="803"/>
    </location>
</feature>
<accession>A0A6P7YRG4</accession>
<feature type="compositionally biased region" description="Polar residues" evidence="2">
    <location>
        <begin position="1558"/>
        <end position="1580"/>
    </location>
</feature>
<feature type="region of interest" description="Disordered" evidence="2">
    <location>
        <begin position="1053"/>
        <end position="1121"/>
    </location>
</feature>
<feature type="compositionally biased region" description="Low complexity" evidence="2">
    <location>
        <begin position="1610"/>
        <end position="1627"/>
    </location>
</feature>
<dbReference type="InParanoid" id="A0A6P7YRG4"/>
<feature type="region of interest" description="Disordered" evidence="2">
    <location>
        <begin position="1923"/>
        <end position="1950"/>
    </location>
</feature>
<feature type="compositionally biased region" description="Low complexity" evidence="2">
    <location>
        <begin position="1310"/>
        <end position="1329"/>
    </location>
</feature>